<reference evidence="1 2" key="1">
    <citation type="submission" date="2018-05" db="EMBL/GenBank/DDBJ databases">
        <title>Genomic Encyclopedia of Type Strains, Phase IV (KMG-IV): sequencing the most valuable type-strain genomes for metagenomic binning, comparative biology and taxonomic classification.</title>
        <authorList>
            <person name="Goeker M."/>
        </authorList>
    </citation>
    <scope>NUCLEOTIDE SEQUENCE [LARGE SCALE GENOMIC DNA]</scope>
    <source>
        <strain evidence="1 2">DSM 25350</strain>
    </source>
</reference>
<keyword evidence="2" id="KW-1185">Reference proteome</keyword>
<proteinExistence type="predicted"/>
<comment type="caution">
    <text evidence="1">The sequence shown here is derived from an EMBL/GenBank/DDBJ whole genome shotgun (WGS) entry which is preliminary data.</text>
</comment>
<protein>
    <submittedName>
        <fullName evidence="1">Uncharacterized protein</fullName>
    </submittedName>
</protein>
<dbReference type="RefSeq" id="WP_146196114.1">
    <property type="nucleotide sequence ID" value="NZ_QGGU01000005.1"/>
</dbReference>
<dbReference type="EMBL" id="QGGU01000005">
    <property type="protein sequence ID" value="PWK51744.1"/>
    <property type="molecule type" value="Genomic_DNA"/>
</dbReference>
<dbReference type="OrthoDB" id="6404780at2"/>
<sequence length="275" mass="32966">MSYIEEHRSKVFLVDDKEWVTQRKQEWKQVKANLNKMGAIPKRLHKYHKEYFFTGHLEEPVMPPSPFAGVKALFLMWYWPEKKLDAYKNIYIDNYQDAMRIPRFLNSIRAQENFTTEYSIFGGREELIVKAVCPFLDYKTVIFEKPNNSPVIGFGPSWLVGFVENHTRHLLTAQDVCVYAPGQYLWPQFDYAFEHYFDYIVNGSDWSSGEKFFKRMLRNILMFEDRDDFENIHPYVKSFRDELFNKFENGEFCQRLLDYYAEQKSEYEQSAPFPS</sequence>
<gene>
    <name evidence="1" type="ORF">C8D97_10559</name>
</gene>
<dbReference type="Proteomes" id="UP000245790">
    <property type="component" value="Unassembled WGS sequence"/>
</dbReference>
<evidence type="ECO:0000313" key="2">
    <source>
        <dbReference type="Proteomes" id="UP000245790"/>
    </source>
</evidence>
<organism evidence="1 2">
    <name type="scientific">Pleionea mediterranea</name>
    <dbReference type="NCBI Taxonomy" id="523701"/>
    <lineage>
        <taxon>Bacteria</taxon>
        <taxon>Pseudomonadati</taxon>
        <taxon>Pseudomonadota</taxon>
        <taxon>Gammaproteobacteria</taxon>
        <taxon>Oceanospirillales</taxon>
        <taxon>Pleioneaceae</taxon>
        <taxon>Pleionea</taxon>
    </lineage>
</organism>
<dbReference type="AlphaFoldDB" id="A0A316FSS5"/>
<evidence type="ECO:0000313" key="1">
    <source>
        <dbReference type="EMBL" id="PWK51744.1"/>
    </source>
</evidence>
<accession>A0A316FSS5</accession>
<name>A0A316FSS5_9GAMM</name>